<feature type="compositionally biased region" description="Polar residues" evidence="1">
    <location>
        <begin position="53"/>
        <end position="70"/>
    </location>
</feature>
<reference evidence="2" key="1">
    <citation type="journal article" date="2020" name="Stud. Mycol.">
        <title>101 Dothideomycetes genomes: a test case for predicting lifestyles and emergence of pathogens.</title>
        <authorList>
            <person name="Haridas S."/>
            <person name="Albert R."/>
            <person name="Binder M."/>
            <person name="Bloem J."/>
            <person name="Labutti K."/>
            <person name="Salamov A."/>
            <person name="Andreopoulos B."/>
            <person name="Baker S."/>
            <person name="Barry K."/>
            <person name="Bills G."/>
            <person name="Bluhm B."/>
            <person name="Cannon C."/>
            <person name="Castanera R."/>
            <person name="Culley D."/>
            <person name="Daum C."/>
            <person name="Ezra D."/>
            <person name="Gonzalez J."/>
            <person name="Henrissat B."/>
            <person name="Kuo A."/>
            <person name="Liang C."/>
            <person name="Lipzen A."/>
            <person name="Lutzoni F."/>
            <person name="Magnuson J."/>
            <person name="Mondo S."/>
            <person name="Nolan M."/>
            <person name="Ohm R."/>
            <person name="Pangilinan J."/>
            <person name="Park H.-J."/>
            <person name="Ramirez L."/>
            <person name="Alfaro M."/>
            <person name="Sun H."/>
            <person name="Tritt A."/>
            <person name="Yoshinaga Y."/>
            <person name="Zwiers L.-H."/>
            <person name="Turgeon B."/>
            <person name="Goodwin S."/>
            <person name="Spatafora J."/>
            <person name="Crous P."/>
            <person name="Grigoriev I."/>
        </authorList>
    </citation>
    <scope>NUCLEOTIDE SEQUENCE</scope>
    <source>
        <strain evidence="2">ATCC 74209</strain>
    </source>
</reference>
<dbReference type="EMBL" id="ML993967">
    <property type="protein sequence ID" value="KAF2201652.1"/>
    <property type="molecule type" value="Genomic_DNA"/>
</dbReference>
<name>A0A9P4MT34_9PLEO</name>
<keyword evidence="3" id="KW-1185">Reference proteome</keyword>
<dbReference type="Proteomes" id="UP000799536">
    <property type="component" value="Unassembled WGS sequence"/>
</dbReference>
<protein>
    <submittedName>
        <fullName evidence="2">Uncharacterized protein</fullName>
    </submittedName>
</protein>
<comment type="caution">
    <text evidence="2">The sequence shown here is derived from an EMBL/GenBank/DDBJ whole genome shotgun (WGS) entry which is preliminary data.</text>
</comment>
<sequence length="179" mass="19157">MPVISHPLSPRMDSRTMSSQAPRRPTLHGRQFSSGTAASLRLPSLPRFHPANFPSSQSSSVAGTPATGPSSPQPPLSPRTYHKQYSEAQRQMLMLNRDFLSPGSARSNRTSTPRPTSPRLCPTGSPGPVTPLELEGAGGYLAVGINPNDAASHVDKLIRNEAQRRGELSPKRTISSGGR</sequence>
<organism evidence="2 3">
    <name type="scientific">Delitschia confertaspora ATCC 74209</name>
    <dbReference type="NCBI Taxonomy" id="1513339"/>
    <lineage>
        <taxon>Eukaryota</taxon>
        <taxon>Fungi</taxon>
        <taxon>Dikarya</taxon>
        <taxon>Ascomycota</taxon>
        <taxon>Pezizomycotina</taxon>
        <taxon>Dothideomycetes</taxon>
        <taxon>Pleosporomycetidae</taxon>
        <taxon>Pleosporales</taxon>
        <taxon>Delitschiaceae</taxon>
        <taxon>Delitschia</taxon>
    </lineage>
</organism>
<evidence type="ECO:0000256" key="1">
    <source>
        <dbReference type="SAM" id="MobiDB-lite"/>
    </source>
</evidence>
<evidence type="ECO:0000313" key="3">
    <source>
        <dbReference type="Proteomes" id="UP000799536"/>
    </source>
</evidence>
<gene>
    <name evidence="2" type="ORF">GQ43DRAFT_471606</name>
</gene>
<evidence type="ECO:0000313" key="2">
    <source>
        <dbReference type="EMBL" id="KAF2201652.1"/>
    </source>
</evidence>
<dbReference type="OrthoDB" id="5403157at2759"/>
<accession>A0A9P4MT34</accession>
<feature type="compositionally biased region" description="Polar residues" evidence="1">
    <location>
        <begin position="104"/>
        <end position="114"/>
    </location>
</feature>
<feature type="region of interest" description="Disordered" evidence="1">
    <location>
        <begin position="1"/>
        <end position="129"/>
    </location>
</feature>
<proteinExistence type="predicted"/>
<dbReference type="AlphaFoldDB" id="A0A9P4MT34"/>